<organism evidence="1 2">
    <name type="scientific">Micromonospora globbae</name>
    <dbReference type="NCBI Taxonomy" id="1894969"/>
    <lineage>
        <taxon>Bacteria</taxon>
        <taxon>Bacillati</taxon>
        <taxon>Actinomycetota</taxon>
        <taxon>Actinomycetes</taxon>
        <taxon>Micromonosporales</taxon>
        <taxon>Micromonosporaceae</taxon>
        <taxon>Micromonospora</taxon>
    </lineage>
</organism>
<comment type="caution">
    <text evidence="1">The sequence shown here is derived from an EMBL/GenBank/DDBJ whole genome shotgun (WGS) entry which is preliminary data.</text>
</comment>
<gene>
    <name evidence="1" type="ORF">D7I43_21065</name>
</gene>
<accession>A0A420EXW0</accession>
<name>A0A420EXW0_9ACTN</name>
<proteinExistence type="predicted"/>
<dbReference type="EMBL" id="RAQQ01000015">
    <property type="protein sequence ID" value="RKF25549.1"/>
    <property type="molecule type" value="Genomic_DNA"/>
</dbReference>
<dbReference type="AlphaFoldDB" id="A0A420EXW0"/>
<sequence length="436" mass="46713">MSDSVFAQFTADDDRLAVALLVQPAINAALVHNRVPLVRHLTLTNRGTEPLSDVTLTLDLRGPDGALTEPWTRTLTTPLRPGASTGWDDFRDVTPDRALLYRTDEAFPVDYRLTVEAQDKTLRLVAPSAVLAHNEWFNSPALYDSLAAFVQPNTRAVEAVLRSAAQILLARTGSGSLQGYQDGPERAALIAGAVYEALRQLEITYQTLPASFENSGQKVRTTAAVLDGRLGNCLDLSVTYAACLEAAGLHPLIFISEGHAFGGFLLEEERLGSAAVTETNLLISMVDSGRAVPVELTRIGPGAQSATFTEAVRVGLGHFRGEGHRLQGVVDVHLAHRSGIRPLPSADELVAPAPVDTETSAGTGAASLDLPPGVAAAKLRQLADEGDEVTPLRAGMERLGYRRRTEKLDKLLRYGLHVALTSGRLRRDANGLLSLG</sequence>
<protein>
    <submittedName>
        <fullName evidence="1">Uncharacterized protein</fullName>
    </submittedName>
</protein>
<reference evidence="1 2" key="1">
    <citation type="journal article" date="2018" name="Int. J. Syst. Evol. Microbiol.">
        <title>Micromonospora globbae sp. nov., an endophytic actinomycete isolated from roots of Globba winitii C. H. Wright.</title>
        <authorList>
            <person name="Kuncharoen N."/>
            <person name="Pittayakhajonwut P."/>
            <person name="Tanasupawat S."/>
        </authorList>
    </citation>
    <scope>NUCLEOTIDE SEQUENCE [LARGE SCALE GENOMIC DNA]</scope>
    <source>
        <strain evidence="1 2">WPS1-2</strain>
    </source>
</reference>
<dbReference type="Proteomes" id="UP000285744">
    <property type="component" value="Unassembled WGS sequence"/>
</dbReference>
<evidence type="ECO:0000313" key="2">
    <source>
        <dbReference type="Proteomes" id="UP000285744"/>
    </source>
</evidence>
<evidence type="ECO:0000313" key="1">
    <source>
        <dbReference type="EMBL" id="RKF25549.1"/>
    </source>
</evidence>
<dbReference type="RefSeq" id="WP_120330257.1">
    <property type="nucleotide sequence ID" value="NZ_RAQQ01000015.1"/>
</dbReference>
<dbReference type="OrthoDB" id="9757917at2"/>